<dbReference type="Gene3D" id="3.90.180.10">
    <property type="entry name" value="Medium-chain alcohol dehydrogenases, catalytic domain"/>
    <property type="match status" value="1"/>
</dbReference>
<dbReference type="InterPro" id="IPR011032">
    <property type="entry name" value="GroES-like_sf"/>
</dbReference>
<comment type="caution">
    <text evidence="2">The sequence shown here is derived from an EMBL/GenBank/DDBJ whole genome shotgun (WGS) entry which is preliminary data.</text>
</comment>
<dbReference type="PANTHER" id="PTHR43677">
    <property type="entry name" value="SHORT-CHAIN DEHYDROGENASE/REDUCTASE"/>
    <property type="match status" value="1"/>
</dbReference>
<dbReference type="Pfam" id="PF00107">
    <property type="entry name" value="ADH_zinc_N"/>
    <property type="match status" value="1"/>
</dbReference>
<dbReference type="RefSeq" id="WP_345422713.1">
    <property type="nucleotide sequence ID" value="NZ_BAABGT010000075.1"/>
</dbReference>
<dbReference type="InterPro" id="IPR013149">
    <property type="entry name" value="ADH-like_C"/>
</dbReference>
<name>A0ABP8RZ82_9PSEU</name>
<evidence type="ECO:0000313" key="3">
    <source>
        <dbReference type="Proteomes" id="UP001501598"/>
    </source>
</evidence>
<dbReference type="SMART" id="SM00829">
    <property type="entry name" value="PKS_ER"/>
    <property type="match status" value="1"/>
</dbReference>
<dbReference type="SUPFAM" id="SSF50129">
    <property type="entry name" value="GroES-like"/>
    <property type="match status" value="1"/>
</dbReference>
<protein>
    <submittedName>
        <fullName evidence="2">NADPH:quinone oxidoreductase family protein</fullName>
    </submittedName>
</protein>
<sequence>MLRVLCTEFGDPELLSTVEEPDPTPGPGEVLVGVEAAGVSFVDGLIVQGRYQVRPPLPFTPGAAVAGTVLAVGDGVDPSRVGGAVVGSIMGYGGYTTHAVLPAVSAVPLPEGVSPAIAASALEGYSTLVFAVTHRVVVEKDEWVVVLGAGGGIGLAAVDVAHGLGARVLAVASSAGKRAAALAAGATAAIDYTDLKDGIRAATDGGADVVIDPVGGPAAESSLRALRAGGRFCVVGFASGEIPRLPANIVLLRNRTVVGVDWGDWAREVAGPAGNAALLADVVGRVGRGEIHPPVPVEAPLADAAAVLRRYAERTAVGKYVLVP</sequence>
<dbReference type="Proteomes" id="UP001501598">
    <property type="component" value="Unassembled WGS sequence"/>
</dbReference>
<gene>
    <name evidence="2" type="ORF">GCM10023175_47750</name>
</gene>
<dbReference type="EMBL" id="BAABGT010000075">
    <property type="protein sequence ID" value="GAA4552962.1"/>
    <property type="molecule type" value="Genomic_DNA"/>
</dbReference>
<organism evidence="2 3">
    <name type="scientific">Pseudonocardia xishanensis</name>
    <dbReference type="NCBI Taxonomy" id="630995"/>
    <lineage>
        <taxon>Bacteria</taxon>
        <taxon>Bacillati</taxon>
        <taxon>Actinomycetota</taxon>
        <taxon>Actinomycetes</taxon>
        <taxon>Pseudonocardiales</taxon>
        <taxon>Pseudonocardiaceae</taxon>
        <taxon>Pseudonocardia</taxon>
    </lineage>
</organism>
<evidence type="ECO:0000313" key="2">
    <source>
        <dbReference type="EMBL" id="GAA4552962.1"/>
    </source>
</evidence>
<dbReference type="InterPro" id="IPR036291">
    <property type="entry name" value="NAD(P)-bd_dom_sf"/>
</dbReference>
<dbReference type="PANTHER" id="PTHR43677:SF4">
    <property type="entry name" value="QUINONE OXIDOREDUCTASE-LIKE PROTEIN 2"/>
    <property type="match status" value="1"/>
</dbReference>
<feature type="domain" description="Enoyl reductase (ER)" evidence="1">
    <location>
        <begin position="10"/>
        <end position="322"/>
    </location>
</feature>
<dbReference type="InterPro" id="IPR013154">
    <property type="entry name" value="ADH-like_N"/>
</dbReference>
<evidence type="ECO:0000259" key="1">
    <source>
        <dbReference type="SMART" id="SM00829"/>
    </source>
</evidence>
<reference evidence="3" key="1">
    <citation type="journal article" date="2019" name="Int. J. Syst. Evol. Microbiol.">
        <title>The Global Catalogue of Microorganisms (GCM) 10K type strain sequencing project: providing services to taxonomists for standard genome sequencing and annotation.</title>
        <authorList>
            <consortium name="The Broad Institute Genomics Platform"/>
            <consortium name="The Broad Institute Genome Sequencing Center for Infectious Disease"/>
            <person name="Wu L."/>
            <person name="Ma J."/>
        </authorList>
    </citation>
    <scope>NUCLEOTIDE SEQUENCE [LARGE SCALE GENOMIC DNA]</scope>
    <source>
        <strain evidence="3">JCM 17906</strain>
    </source>
</reference>
<accession>A0ABP8RZ82</accession>
<dbReference type="InterPro" id="IPR020843">
    <property type="entry name" value="ER"/>
</dbReference>
<dbReference type="Pfam" id="PF08240">
    <property type="entry name" value="ADH_N"/>
    <property type="match status" value="1"/>
</dbReference>
<proteinExistence type="predicted"/>
<dbReference type="Gene3D" id="3.40.50.720">
    <property type="entry name" value="NAD(P)-binding Rossmann-like Domain"/>
    <property type="match status" value="1"/>
</dbReference>
<dbReference type="SUPFAM" id="SSF51735">
    <property type="entry name" value="NAD(P)-binding Rossmann-fold domains"/>
    <property type="match status" value="1"/>
</dbReference>
<dbReference type="InterPro" id="IPR051397">
    <property type="entry name" value="Zn-ADH-like_protein"/>
</dbReference>
<keyword evidence="3" id="KW-1185">Reference proteome</keyword>